<name>A0A1L5P531_RHIET</name>
<gene>
    <name evidence="1" type="ORF">AM571_CH02433</name>
</gene>
<dbReference type="Proteomes" id="UP000185109">
    <property type="component" value="Chromosome"/>
</dbReference>
<proteinExistence type="predicted"/>
<dbReference type="AlphaFoldDB" id="A0A1L5P531"/>
<evidence type="ECO:0000313" key="1">
    <source>
        <dbReference type="EMBL" id="APO75242.1"/>
    </source>
</evidence>
<dbReference type="EMBL" id="CP017241">
    <property type="protein sequence ID" value="APO75242.1"/>
    <property type="molecule type" value="Genomic_DNA"/>
</dbReference>
<reference evidence="1 2" key="1">
    <citation type="submission" date="2016-09" db="EMBL/GenBank/DDBJ databases">
        <title>The complete genome sequences of Rhizobium gallicum, symbiovars gallicum and phaseoli, symbionts associated to common bean (Phaseolus vulgaris).</title>
        <authorList>
            <person name="Bustos P."/>
            <person name="Santamaria R.I."/>
            <person name="Perez-Carrascal O.M."/>
            <person name="Juarez S."/>
            <person name="Lozano L."/>
            <person name="Martinez-Flores I."/>
            <person name="Martinez-Romero E."/>
            <person name="Cevallos M."/>
            <person name="Romero D."/>
            <person name="Davila G."/>
            <person name="Gonzalez V."/>
        </authorList>
    </citation>
    <scope>NUCLEOTIDE SEQUENCE [LARGE SCALE GENOMIC DNA]</scope>
    <source>
        <strain evidence="1 2">8C-3</strain>
    </source>
</reference>
<accession>A0A1L5P531</accession>
<evidence type="ECO:0000313" key="2">
    <source>
        <dbReference type="Proteomes" id="UP000185109"/>
    </source>
</evidence>
<protein>
    <submittedName>
        <fullName evidence="1">Uncharacterized protein</fullName>
    </submittedName>
</protein>
<organism evidence="1 2">
    <name type="scientific">Rhizobium etli 8C-3</name>
    <dbReference type="NCBI Taxonomy" id="538025"/>
    <lineage>
        <taxon>Bacteria</taxon>
        <taxon>Pseudomonadati</taxon>
        <taxon>Pseudomonadota</taxon>
        <taxon>Alphaproteobacteria</taxon>
        <taxon>Hyphomicrobiales</taxon>
        <taxon>Rhizobiaceae</taxon>
        <taxon>Rhizobium/Agrobacterium group</taxon>
        <taxon>Rhizobium</taxon>
    </lineage>
</organism>
<sequence>MVAAFMAVAAGCGAEPFRRRSSAGGPHGLLVNRTNNVVRIGGQEGIKVVGRQAIFDLPDAGPLSIGIRTTTEAINAGK</sequence>